<comment type="similarity">
    <text evidence="10">Belongs to the G-protein coupled receptor 1 family.</text>
</comment>
<accession>A0A401SJQ6</accession>
<feature type="transmembrane region" description="Helical" evidence="11">
    <location>
        <begin position="150"/>
        <end position="172"/>
    </location>
</feature>
<keyword evidence="3 10" id="KW-0812">Transmembrane</keyword>
<evidence type="ECO:0000256" key="11">
    <source>
        <dbReference type="SAM" id="Phobius"/>
    </source>
</evidence>
<dbReference type="OMA" id="AYICAGV"/>
<protein>
    <recommendedName>
        <fullName evidence="12">G-protein coupled receptors family 1 profile domain-containing protein</fullName>
    </recommendedName>
</protein>
<dbReference type="EMBL" id="BEZZ01000315">
    <property type="protein sequence ID" value="GCC30638.1"/>
    <property type="molecule type" value="Genomic_DNA"/>
</dbReference>
<dbReference type="PROSITE" id="PS00237">
    <property type="entry name" value="G_PROTEIN_RECEP_F1_1"/>
    <property type="match status" value="1"/>
</dbReference>
<dbReference type="GO" id="GO:0006954">
    <property type="term" value="P:inflammatory response"/>
    <property type="evidence" value="ECO:0007669"/>
    <property type="project" value="TreeGrafter"/>
</dbReference>
<dbReference type="InterPro" id="IPR008365">
    <property type="entry name" value="Prostanoid_rcpt"/>
</dbReference>
<feature type="domain" description="G-protein coupled receptors family 1 profile" evidence="12">
    <location>
        <begin position="50"/>
        <end position="322"/>
    </location>
</feature>
<feature type="transmembrane region" description="Helical" evidence="11">
    <location>
        <begin position="70"/>
        <end position="97"/>
    </location>
</feature>
<evidence type="ECO:0000256" key="2">
    <source>
        <dbReference type="ARBA" id="ARBA00022475"/>
    </source>
</evidence>
<dbReference type="InterPro" id="IPR000276">
    <property type="entry name" value="GPCR_Rhodpsn"/>
</dbReference>
<evidence type="ECO:0000256" key="9">
    <source>
        <dbReference type="ARBA" id="ARBA00023224"/>
    </source>
</evidence>
<keyword evidence="9 10" id="KW-0807">Transducer</keyword>
<evidence type="ECO:0000256" key="5">
    <source>
        <dbReference type="ARBA" id="ARBA00023040"/>
    </source>
</evidence>
<feature type="transmembrane region" description="Helical" evidence="11">
    <location>
        <begin position="261"/>
        <end position="284"/>
    </location>
</feature>
<evidence type="ECO:0000313" key="13">
    <source>
        <dbReference type="EMBL" id="GCC30638.1"/>
    </source>
</evidence>
<dbReference type="GO" id="GO:0005886">
    <property type="term" value="C:plasma membrane"/>
    <property type="evidence" value="ECO:0007669"/>
    <property type="project" value="UniProtKB-SubCell"/>
</dbReference>
<evidence type="ECO:0000313" key="14">
    <source>
        <dbReference type="Proteomes" id="UP000287033"/>
    </source>
</evidence>
<keyword evidence="2" id="KW-1003">Cell membrane</keyword>
<sequence>MLTTTMAEPLSQASWEQVNDTSINSSAVSLNIKSSQVVTSASMFTIGVVGNMIAIVVLCVSKKEQKETTFYTLVCGLAVTDLLGTCCTSPVVIATYLTQQWPGGQPLCHFFSFSMLFFGSAGMTILCTMSIERYLAINHAFFYSQYIDKALARLALMGVYLLNLVFCILPFFGLGNNVRHFPGTWCFLDWRSNSTVSASYTYIYGGFSAFLILVTVLCNLSVCATLISMRKKAMGRGDAAAPGSFRGRRFPHLAAAEMQMFWLLVLMTIVFLVCSIPLVIRIFVNQLYGPAQLQAGEKLHYRGDLLAIRFASFNPILDPWVYILCRKKLLTMGCERLKRTVGAAKDGQSRRVGWASGQQTPLSCPNSIATSYASLQIKDESKMLYGKACHRAANLTHSFTDFTNQQLWEAVAHPFSIPDENHTGITKTRSETPPQSNAIVCTILKETTITDVSAQNNTALSQERRMFDILNCTLSTPSSCISERSI</sequence>
<keyword evidence="4 11" id="KW-1133">Transmembrane helix</keyword>
<keyword evidence="8" id="KW-0325">Glycoprotein</keyword>
<dbReference type="SUPFAM" id="SSF81321">
    <property type="entry name" value="Family A G protein-coupled receptor-like"/>
    <property type="match status" value="1"/>
</dbReference>
<dbReference type="PRINTS" id="PR00237">
    <property type="entry name" value="GPCRRHODOPSN"/>
</dbReference>
<evidence type="ECO:0000256" key="10">
    <source>
        <dbReference type="RuleBase" id="RU000688"/>
    </source>
</evidence>
<dbReference type="GO" id="GO:0007204">
    <property type="term" value="P:positive regulation of cytosolic calcium ion concentration"/>
    <property type="evidence" value="ECO:0007669"/>
    <property type="project" value="TreeGrafter"/>
</dbReference>
<evidence type="ECO:0000256" key="1">
    <source>
        <dbReference type="ARBA" id="ARBA00004651"/>
    </source>
</evidence>
<dbReference type="PRINTS" id="PR00586">
    <property type="entry name" value="PRSTNOIDEP4R"/>
</dbReference>
<comment type="caution">
    <text evidence="13">The sequence shown here is derived from an EMBL/GenBank/DDBJ whole genome shotgun (WGS) entry which is preliminary data.</text>
</comment>
<dbReference type="InterPro" id="IPR017452">
    <property type="entry name" value="GPCR_Rhodpsn_7TM"/>
</dbReference>
<name>A0A401SJQ6_CHIPU</name>
<dbReference type="FunFam" id="1.20.1070.10:FF:000261">
    <property type="entry name" value="Prostaglandin E receptor 4 (subtype EP4) c"/>
    <property type="match status" value="1"/>
</dbReference>
<evidence type="ECO:0000256" key="3">
    <source>
        <dbReference type="ARBA" id="ARBA00022692"/>
    </source>
</evidence>
<organism evidence="13 14">
    <name type="scientific">Chiloscyllium punctatum</name>
    <name type="common">Brownbanded bambooshark</name>
    <name type="synonym">Hemiscyllium punctatum</name>
    <dbReference type="NCBI Taxonomy" id="137246"/>
    <lineage>
        <taxon>Eukaryota</taxon>
        <taxon>Metazoa</taxon>
        <taxon>Chordata</taxon>
        <taxon>Craniata</taxon>
        <taxon>Vertebrata</taxon>
        <taxon>Chondrichthyes</taxon>
        <taxon>Elasmobranchii</taxon>
        <taxon>Galeomorphii</taxon>
        <taxon>Galeoidea</taxon>
        <taxon>Orectolobiformes</taxon>
        <taxon>Hemiscylliidae</taxon>
        <taxon>Chiloscyllium</taxon>
    </lineage>
</organism>
<feature type="transmembrane region" description="Helical" evidence="11">
    <location>
        <begin position="109"/>
        <end position="129"/>
    </location>
</feature>
<dbReference type="Proteomes" id="UP000287033">
    <property type="component" value="Unassembled WGS sequence"/>
</dbReference>
<dbReference type="PANTHER" id="PTHR11866:SF32">
    <property type="entry name" value="PROSTAGLANDIN E RECEPTOR 4 (SUBTYPE EP4) C"/>
    <property type="match status" value="1"/>
</dbReference>
<dbReference type="Pfam" id="PF00001">
    <property type="entry name" value="7tm_1"/>
    <property type="match status" value="1"/>
</dbReference>
<evidence type="ECO:0000256" key="7">
    <source>
        <dbReference type="ARBA" id="ARBA00023170"/>
    </source>
</evidence>
<dbReference type="GO" id="GO:0007189">
    <property type="term" value="P:adenylate cyclase-activating G protein-coupled receptor signaling pathway"/>
    <property type="evidence" value="ECO:0007669"/>
    <property type="project" value="TreeGrafter"/>
</dbReference>
<keyword evidence="14" id="KW-1185">Reference proteome</keyword>
<proteinExistence type="inferred from homology"/>
<dbReference type="CDD" id="cd15142">
    <property type="entry name" value="7tmA_PGE2_EP4"/>
    <property type="match status" value="1"/>
</dbReference>
<dbReference type="AlphaFoldDB" id="A0A401SJQ6"/>
<feature type="transmembrane region" description="Helical" evidence="11">
    <location>
        <begin position="37"/>
        <end position="58"/>
    </location>
</feature>
<dbReference type="Gene3D" id="1.20.1070.10">
    <property type="entry name" value="Rhodopsin 7-helix transmembrane proteins"/>
    <property type="match status" value="1"/>
</dbReference>
<keyword evidence="5 10" id="KW-0297">G-protein coupled receptor</keyword>
<dbReference type="PROSITE" id="PS50262">
    <property type="entry name" value="G_PROTEIN_RECEP_F1_2"/>
    <property type="match status" value="1"/>
</dbReference>
<dbReference type="GO" id="GO:0004957">
    <property type="term" value="F:prostaglandin E receptor activity"/>
    <property type="evidence" value="ECO:0007669"/>
    <property type="project" value="InterPro"/>
</dbReference>
<keyword evidence="7 10" id="KW-0675">Receptor</keyword>
<evidence type="ECO:0000256" key="6">
    <source>
        <dbReference type="ARBA" id="ARBA00023136"/>
    </source>
</evidence>
<comment type="subcellular location">
    <subcellularLocation>
        <location evidence="1">Cell membrane</location>
        <topology evidence="1">Multi-pass membrane protein</topology>
    </subcellularLocation>
</comment>
<feature type="transmembrane region" description="Helical" evidence="11">
    <location>
        <begin position="202"/>
        <end position="227"/>
    </location>
</feature>
<dbReference type="STRING" id="137246.A0A401SJQ6"/>
<evidence type="ECO:0000256" key="8">
    <source>
        <dbReference type="ARBA" id="ARBA00023180"/>
    </source>
</evidence>
<evidence type="ECO:0000259" key="12">
    <source>
        <dbReference type="PROSITE" id="PS50262"/>
    </source>
</evidence>
<dbReference type="GO" id="GO:0050728">
    <property type="term" value="P:negative regulation of inflammatory response"/>
    <property type="evidence" value="ECO:0007669"/>
    <property type="project" value="TreeGrafter"/>
</dbReference>
<gene>
    <name evidence="13" type="ORF">chiPu_0009090</name>
</gene>
<dbReference type="InterPro" id="IPR001758">
    <property type="entry name" value="Prost_EP4_rcpt"/>
</dbReference>
<evidence type="ECO:0000256" key="4">
    <source>
        <dbReference type="ARBA" id="ARBA00022989"/>
    </source>
</evidence>
<dbReference type="OrthoDB" id="5959154at2759"/>
<dbReference type="PRINTS" id="PR01788">
    <property type="entry name" value="PROSTANOIDR"/>
</dbReference>
<dbReference type="PANTHER" id="PTHR11866">
    <property type="entry name" value="G-PROTEIN COUPLED RECEPTOR FAMILY 1 MEMBER"/>
    <property type="match status" value="1"/>
</dbReference>
<dbReference type="GO" id="GO:0071380">
    <property type="term" value="P:cellular response to prostaglandin E stimulus"/>
    <property type="evidence" value="ECO:0007669"/>
    <property type="project" value="TreeGrafter"/>
</dbReference>
<keyword evidence="6 11" id="KW-0472">Membrane</keyword>
<reference evidence="13 14" key="1">
    <citation type="journal article" date="2018" name="Nat. Ecol. Evol.">
        <title>Shark genomes provide insights into elasmobranch evolution and the origin of vertebrates.</title>
        <authorList>
            <person name="Hara Y"/>
            <person name="Yamaguchi K"/>
            <person name="Onimaru K"/>
            <person name="Kadota M"/>
            <person name="Koyanagi M"/>
            <person name="Keeley SD"/>
            <person name="Tatsumi K"/>
            <person name="Tanaka K"/>
            <person name="Motone F"/>
            <person name="Kageyama Y"/>
            <person name="Nozu R"/>
            <person name="Adachi N"/>
            <person name="Nishimura O"/>
            <person name="Nakagawa R"/>
            <person name="Tanegashima C"/>
            <person name="Kiyatake I"/>
            <person name="Matsumoto R"/>
            <person name="Murakumo K"/>
            <person name="Nishida K"/>
            <person name="Terakita A"/>
            <person name="Kuratani S"/>
            <person name="Sato K"/>
            <person name="Hyodo S Kuraku.S."/>
        </authorList>
    </citation>
    <scope>NUCLEOTIDE SEQUENCE [LARGE SCALE GENOMIC DNA]</scope>
</reference>